<dbReference type="Pfam" id="PF02082">
    <property type="entry name" value="Rrf2"/>
    <property type="match status" value="1"/>
</dbReference>
<dbReference type="InterPro" id="IPR036390">
    <property type="entry name" value="WH_DNA-bd_sf"/>
</dbReference>
<evidence type="ECO:0000313" key="2">
    <source>
        <dbReference type="Proteomes" id="UP000293345"/>
    </source>
</evidence>
<protein>
    <submittedName>
        <fullName evidence="1">Rrf2 family transcriptional regulator</fullName>
    </submittedName>
</protein>
<name>A0A4Q2JYQ7_9ACTN</name>
<dbReference type="SUPFAM" id="SSF46785">
    <property type="entry name" value="Winged helix' DNA-binding domain"/>
    <property type="match status" value="1"/>
</dbReference>
<reference evidence="1 2" key="1">
    <citation type="submission" date="2019-01" db="EMBL/GenBank/DDBJ databases">
        <title>Senegalimassilia sp. nov. KGMB04484 isolated human feces.</title>
        <authorList>
            <person name="Han K.-I."/>
            <person name="Kim J.-S."/>
            <person name="Lee K.C."/>
            <person name="Suh M.K."/>
            <person name="Eom M.K."/>
            <person name="Lee J.H."/>
            <person name="Park S.-H."/>
            <person name="Kang S.W."/>
            <person name="Park J.-E."/>
            <person name="Oh B.S."/>
            <person name="Yu S.Y."/>
            <person name="Choi S.-H."/>
            <person name="Lee D.H."/>
            <person name="Yoon H."/>
            <person name="Kim B.-Y."/>
            <person name="Lee J.H."/>
            <person name="Lee J.-S."/>
        </authorList>
    </citation>
    <scope>NUCLEOTIDE SEQUENCE [LARGE SCALE GENOMIC DNA]</scope>
    <source>
        <strain evidence="1 2">KGMB04484</strain>
    </source>
</reference>
<dbReference type="InterPro" id="IPR000944">
    <property type="entry name" value="Tscrpt_reg_Rrf2"/>
</dbReference>
<comment type="caution">
    <text evidence="1">The sequence shown here is derived from an EMBL/GenBank/DDBJ whole genome shotgun (WGS) entry which is preliminary data.</text>
</comment>
<dbReference type="NCBIfam" id="TIGR00738">
    <property type="entry name" value="rrf2_super"/>
    <property type="match status" value="1"/>
</dbReference>
<dbReference type="Proteomes" id="UP000293345">
    <property type="component" value="Unassembled WGS sequence"/>
</dbReference>
<dbReference type="EMBL" id="SDPW01000001">
    <property type="protein sequence ID" value="RXZ54199.1"/>
    <property type="molecule type" value="Genomic_DNA"/>
</dbReference>
<dbReference type="Gene3D" id="1.10.10.10">
    <property type="entry name" value="Winged helix-like DNA-binding domain superfamily/Winged helix DNA-binding domain"/>
    <property type="match status" value="1"/>
</dbReference>
<organism evidence="1 2">
    <name type="scientific">Senegalimassilia faecalis</name>
    <dbReference type="NCBI Taxonomy" id="2509433"/>
    <lineage>
        <taxon>Bacteria</taxon>
        <taxon>Bacillati</taxon>
        <taxon>Actinomycetota</taxon>
        <taxon>Coriobacteriia</taxon>
        <taxon>Coriobacteriales</taxon>
        <taxon>Coriobacteriaceae</taxon>
        <taxon>Senegalimassilia</taxon>
    </lineage>
</organism>
<dbReference type="RefSeq" id="WP_129424330.1">
    <property type="nucleotide sequence ID" value="NZ_SDPW01000001.1"/>
</dbReference>
<sequence>MDITRRCDYALRILEAAYLRGDQYVSVSDISEQEDIPYAFARSIQHDLVKGGLIKTVRGARGGLALDCDPAQITLLEVLEAVQGPVSVSLCAVDSEYCKRRGGCSYNKLWMGADSLLNAYFDSITLKDLMEQGARHPAIKQAIAAAPPRARMACPVDACGGCGAAGKAGAKAAAKQKPAAGASAATASADAE</sequence>
<keyword evidence="2" id="KW-1185">Reference proteome</keyword>
<dbReference type="GO" id="GO:0005829">
    <property type="term" value="C:cytosol"/>
    <property type="evidence" value="ECO:0007669"/>
    <property type="project" value="TreeGrafter"/>
</dbReference>
<dbReference type="GO" id="GO:0003700">
    <property type="term" value="F:DNA-binding transcription factor activity"/>
    <property type="evidence" value="ECO:0007669"/>
    <property type="project" value="TreeGrafter"/>
</dbReference>
<dbReference type="PANTHER" id="PTHR33221">
    <property type="entry name" value="WINGED HELIX-TURN-HELIX TRANSCRIPTIONAL REGULATOR, RRF2 FAMILY"/>
    <property type="match status" value="1"/>
</dbReference>
<accession>A0A4Q2JYQ7</accession>
<gene>
    <name evidence="1" type="ORF">ET524_06720</name>
</gene>
<proteinExistence type="predicted"/>
<dbReference type="PANTHER" id="PTHR33221:SF2">
    <property type="entry name" value="TRANSCRIPTIONAL REGULATOR"/>
    <property type="match status" value="1"/>
</dbReference>
<dbReference type="InterPro" id="IPR036388">
    <property type="entry name" value="WH-like_DNA-bd_sf"/>
</dbReference>
<dbReference type="AlphaFoldDB" id="A0A4Q2JYQ7"/>
<dbReference type="PROSITE" id="PS51197">
    <property type="entry name" value="HTH_RRF2_2"/>
    <property type="match status" value="1"/>
</dbReference>
<dbReference type="OrthoDB" id="9808360at2"/>
<evidence type="ECO:0000313" key="1">
    <source>
        <dbReference type="EMBL" id="RXZ54199.1"/>
    </source>
</evidence>